<proteinExistence type="predicted"/>
<feature type="compositionally biased region" description="Polar residues" evidence="1">
    <location>
        <begin position="77"/>
        <end position="92"/>
    </location>
</feature>
<gene>
    <name evidence="2" type="ORF">HGRIS_009045</name>
</gene>
<evidence type="ECO:0000313" key="2">
    <source>
        <dbReference type="EMBL" id="KAL0948940.1"/>
    </source>
</evidence>
<reference evidence="3" key="1">
    <citation type="submission" date="2024-06" db="EMBL/GenBank/DDBJ databases">
        <title>Multi-omics analyses provide insights into the biosynthesis of the anticancer antibiotic pleurotin in Hohenbuehelia grisea.</title>
        <authorList>
            <person name="Weaver J.A."/>
            <person name="Alberti F."/>
        </authorList>
    </citation>
    <scope>NUCLEOTIDE SEQUENCE [LARGE SCALE GENOMIC DNA]</scope>
    <source>
        <strain evidence="3">T-177</strain>
    </source>
</reference>
<feature type="compositionally biased region" description="Polar residues" evidence="1">
    <location>
        <begin position="1"/>
        <end position="15"/>
    </location>
</feature>
<protein>
    <submittedName>
        <fullName evidence="2">Uncharacterized protein</fullName>
    </submittedName>
</protein>
<evidence type="ECO:0000256" key="1">
    <source>
        <dbReference type="SAM" id="MobiDB-lite"/>
    </source>
</evidence>
<organism evidence="2 3">
    <name type="scientific">Hohenbuehelia grisea</name>
    <dbReference type="NCBI Taxonomy" id="104357"/>
    <lineage>
        <taxon>Eukaryota</taxon>
        <taxon>Fungi</taxon>
        <taxon>Dikarya</taxon>
        <taxon>Basidiomycota</taxon>
        <taxon>Agaricomycotina</taxon>
        <taxon>Agaricomycetes</taxon>
        <taxon>Agaricomycetidae</taxon>
        <taxon>Agaricales</taxon>
        <taxon>Pleurotineae</taxon>
        <taxon>Pleurotaceae</taxon>
        <taxon>Hohenbuehelia</taxon>
    </lineage>
</organism>
<feature type="region of interest" description="Disordered" evidence="1">
    <location>
        <begin position="38"/>
        <end position="97"/>
    </location>
</feature>
<comment type="caution">
    <text evidence="2">The sequence shown here is derived from an EMBL/GenBank/DDBJ whole genome shotgun (WGS) entry which is preliminary data.</text>
</comment>
<dbReference type="Proteomes" id="UP001556367">
    <property type="component" value="Unassembled WGS sequence"/>
</dbReference>
<accession>A0ABR3J1C8</accession>
<dbReference type="EMBL" id="JASNQZ010000012">
    <property type="protein sequence ID" value="KAL0948940.1"/>
    <property type="molecule type" value="Genomic_DNA"/>
</dbReference>
<name>A0ABR3J1C8_9AGAR</name>
<keyword evidence="3" id="KW-1185">Reference proteome</keyword>
<feature type="compositionally biased region" description="Polar residues" evidence="1">
    <location>
        <begin position="46"/>
        <end position="58"/>
    </location>
</feature>
<sequence length="123" mass="13775">MSSSVYRALSSTPSFSGRRVMLNTTQSHAPPVTLEHNHLAHDHTSTRTPSQPAGNSAPQLHRANALRLAHSVHKHQSGQWTQKYRRFSSQPAPNDAPRDRLLALTVQSPPLTRLYQGRFVEHL</sequence>
<feature type="region of interest" description="Disordered" evidence="1">
    <location>
        <begin position="1"/>
        <end position="22"/>
    </location>
</feature>
<evidence type="ECO:0000313" key="3">
    <source>
        <dbReference type="Proteomes" id="UP001556367"/>
    </source>
</evidence>